<feature type="domain" description="Apea-like HEPN" evidence="1">
    <location>
        <begin position="320"/>
        <end position="456"/>
    </location>
</feature>
<keyword evidence="4" id="KW-1185">Reference proteome</keyword>
<evidence type="ECO:0000313" key="3">
    <source>
        <dbReference type="EMBL" id="MBP0905857.1"/>
    </source>
</evidence>
<sequence length="475" mass="56214">MIKNFEYKGLWFLPSNANKKIPGILKYDYENNKNTLELIGSFYEYSNYEGEDIILGITTDGDDITLSDCSFKSSTGIPRNKPNKTSKNEENEFSTLNFRIRTVLKGHHFLKKEDLVFQQIYLEIFNLDEWIGISGFETDNDYKNNTKNINYQTPEPIKVNVNDDIDLEIKFLSNHPIKFRFTKELKLSQKTIFSLQSKKYKTLNEFIYLVQKFKYFLSTSLQKPSRIENIELYSDKITENIGSQEMLQKAINGYQIINPELKFEQKQHPWEMLFTFNDIKSDFELIMKNWFSNYEHFEAPFNLVLNQYYVSKYYLENLFINVAQAAESFHRRLDLVDDTPKKEQDLEFENKVNRVIDSSPTELKAWVKSRISKPKHFYDARLKYILKEFSNNELDKMIGSHKIFVKDVVMSRNYYTHYNKAQKKDAADGIELVRLYQKLKLLLISAFLIESGFDKSKLESLIKEKSYNLFGHLLE</sequence>
<dbReference type="InterPro" id="IPR041223">
    <property type="entry name" value="ApeA_NTD"/>
</dbReference>
<feature type="domain" description="ApeA N-terminal" evidence="2">
    <location>
        <begin position="6"/>
        <end position="290"/>
    </location>
</feature>
<dbReference type="Pfam" id="PF18739">
    <property type="entry name" value="HEPN_Apea"/>
    <property type="match status" value="1"/>
</dbReference>
<evidence type="ECO:0000259" key="2">
    <source>
        <dbReference type="Pfam" id="PF18862"/>
    </source>
</evidence>
<dbReference type="Proteomes" id="UP000670776">
    <property type="component" value="Unassembled WGS sequence"/>
</dbReference>
<evidence type="ECO:0008006" key="5">
    <source>
        <dbReference type="Google" id="ProtNLM"/>
    </source>
</evidence>
<dbReference type="InterPro" id="IPR041229">
    <property type="entry name" value="HEPN_Apea"/>
</dbReference>
<name>A0ABS4BZ45_9FLAO</name>
<protein>
    <recommendedName>
        <fullName evidence="5">ApeA N-terminal domain-containing protein</fullName>
    </recommendedName>
</protein>
<evidence type="ECO:0000259" key="1">
    <source>
        <dbReference type="Pfam" id="PF18739"/>
    </source>
</evidence>
<dbReference type="Pfam" id="PF18862">
    <property type="entry name" value="ApeA_NTD1"/>
    <property type="match status" value="1"/>
</dbReference>
<dbReference type="RefSeq" id="WP_209657215.1">
    <property type="nucleotide sequence ID" value="NZ_JAGJCB010000042.1"/>
</dbReference>
<evidence type="ECO:0000313" key="4">
    <source>
        <dbReference type="Proteomes" id="UP000670776"/>
    </source>
</evidence>
<organism evidence="3 4">
    <name type="scientific">Mariniflexile gromovii</name>
    <dbReference type="NCBI Taxonomy" id="362523"/>
    <lineage>
        <taxon>Bacteria</taxon>
        <taxon>Pseudomonadati</taxon>
        <taxon>Bacteroidota</taxon>
        <taxon>Flavobacteriia</taxon>
        <taxon>Flavobacteriales</taxon>
        <taxon>Flavobacteriaceae</taxon>
        <taxon>Mariniflexile</taxon>
    </lineage>
</organism>
<comment type="caution">
    <text evidence="3">The sequence shown here is derived from an EMBL/GenBank/DDBJ whole genome shotgun (WGS) entry which is preliminary data.</text>
</comment>
<reference evidence="3 4" key="1">
    <citation type="submission" date="2021-04" db="EMBL/GenBank/DDBJ databases">
        <title>Mariniflexile gromovii gen. nov., sp. nov., a gliding bacterium isolated from the sea urchin Strongylocentrotus intermedius.</title>
        <authorList>
            <person name="Ko S."/>
            <person name="Le V."/>
            <person name="Ahn C.-Y."/>
            <person name="Oh H.-M."/>
        </authorList>
    </citation>
    <scope>NUCLEOTIDE SEQUENCE [LARGE SCALE GENOMIC DNA]</scope>
    <source>
        <strain evidence="3 4">KCTC 12570</strain>
    </source>
</reference>
<gene>
    <name evidence="3" type="ORF">J8H85_18725</name>
</gene>
<dbReference type="EMBL" id="JAGJCB010000042">
    <property type="protein sequence ID" value="MBP0905857.1"/>
    <property type="molecule type" value="Genomic_DNA"/>
</dbReference>
<proteinExistence type="predicted"/>
<accession>A0ABS4BZ45</accession>